<sequence>MTEPALTRRRSDNPHQETWHIYFTDVRVGAIGARAGVPITAGQWGWSCGFYPGLHPGQHRNGTAATFEAAREPFEAAWSDLQPNIPNAAFAEWRDDRDWRAELAAKRARGEKLDSEIRSTLMRCVCGTTFDSWKPAESYPHRQHIYAAQATNGTYR</sequence>
<dbReference type="AlphaFoldDB" id="A0A1Y2JZZ1"/>
<dbReference type="EMBL" id="NAFL01000171">
    <property type="protein sequence ID" value="OSJ36821.1"/>
    <property type="molecule type" value="Genomic_DNA"/>
</dbReference>
<reference evidence="1 2" key="1">
    <citation type="submission" date="2017-03" db="EMBL/GenBank/DDBJ databases">
        <title>Whole genome sequences of fourteen strains of Bradyrhizobium canariense and one strain of Bradyrhizobium japonicum isolated from Lupinus (Papilionoideae: Genisteae) species in Algeria.</title>
        <authorList>
            <person name="Crovadore J."/>
            <person name="Chekireb D."/>
            <person name="Brachmann A."/>
            <person name="Chablais R."/>
            <person name="Cochard B."/>
            <person name="Lefort F."/>
        </authorList>
    </citation>
    <scope>NUCLEOTIDE SEQUENCE [LARGE SCALE GENOMIC DNA]</scope>
    <source>
        <strain evidence="1 2">UBMA197</strain>
    </source>
</reference>
<dbReference type="Proteomes" id="UP000193335">
    <property type="component" value="Unassembled WGS sequence"/>
</dbReference>
<accession>A0A1Y2JZZ1</accession>
<comment type="caution">
    <text evidence="1">The sequence shown here is derived from an EMBL/GenBank/DDBJ whole genome shotgun (WGS) entry which is preliminary data.</text>
</comment>
<proteinExistence type="predicted"/>
<organism evidence="1 2">
    <name type="scientific">Bradyrhizobium japonicum</name>
    <dbReference type="NCBI Taxonomy" id="375"/>
    <lineage>
        <taxon>Bacteria</taxon>
        <taxon>Pseudomonadati</taxon>
        <taxon>Pseudomonadota</taxon>
        <taxon>Alphaproteobacteria</taxon>
        <taxon>Hyphomicrobiales</taxon>
        <taxon>Nitrobacteraceae</taxon>
        <taxon>Bradyrhizobium</taxon>
    </lineage>
</organism>
<evidence type="ECO:0000313" key="1">
    <source>
        <dbReference type="EMBL" id="OSJ36821.1"/>
    </source>
</evidence>
<protein>
    <submittedName>
        <fullName evidence="1">Uncharacterized protein</fullName>
    </submittedName>
</protein>
<name>A0A1Y2JZZ1_BRAJP</name>
<gene>
    <name evidence="1" type="ORF">BSZ19_02360</name>
</gene>
<evidence type="ECO:0000313" key="2">
    <source>
        <dbReference type="Proteomes" id="UP000193335"/>
    </source>
</evidence>
<dbReference type="RefSeq" id="WP_085398363.1">
    <property type="nucleotide sequence ID" value="NZ_NAFL01000171.1"/>
</dbReference>